<feature type="transmembrane region" description="Helical" evidence="5">
    <location>
        <begin position="181"/>
        <end position="198"/>
    </location>
</feature>
<dbReference type="OrthoDB" id="5870446at2759"/>
<dbReference type="EMBL" id="UYRW01000156">
    <property type="protein sequence ID" value="VDK63852.1"/>
    <property type="molecule type" value="Genomic_DNA"/>
</dbReference>
<sequence>MMNGQIRQAMLVDDQDIDGTTTDTLPKSMQFNESSENYRCFCNCFHIKTGALIVAGTELLMLLIFLINSLVIIVEHDIKYDKVAGTCDSYVIKSFAASIVCIALSFLAVLLLFAGIIRNTATFLIPHLIVQIIVVLLLAFGLTCGIIAFSTNSTIFYRLMNAASFDENPGTSTVALDARTTARFITIFILYFICLILQKNHLQNDNFKNLNNLKGKFETDNSKDSLSLVGTFPVPLPHRITPYV</sequence>
<dbReference type="GO" id="GO:0005765">
    <property type="term" value="C:lysosomal membrane"/>
    <property type="evidence" value="ECO:0007669"/>
    <property type="project" value="TreeGrafter"/>
</dbReference>
<proteinExistence type="predicted"/>
<dbReference type="InterPro" id="IPR051115">
    <property type="entry name" value="LAPTM_transporter"/>
</dbReference>
<evidence type="ECO:0000256" key="3">
    <source>
        <dbReference type="ARBA" id="ARBA00022989"/>
    </source>
</evidence>
<dbReference type="Proteomes" id="UP000271087">
    <property type="component" value="Unassembled WGS sequence"/>
</dbReference>
<dbReference type="WBParaSite" id="nOo.2.0.1.t01290-RA">
    <property type="protein sequence ID" value="nOo.2.0.1.t01290-RA"/>
    <property type="gene ID" value="nOo.2.0.1.g01290"/>
</dbReference>
<evidence type="ECO:0000256" key="2">
    <source>
        <dbReference type="ARBA" id="ARBA00022692"/>
    </source>
</evidence>
<reference evidence="8" key="1">
    <citation type="submission" date="2016-06" db="UniProtKB">
        <authorList>
            <consortium name="WormBaseParasite"/>
        </authorList>
    </citation>
    <scope>IDENTIFICATION</scope>
</reference>
<evidence type="ECO:0000256" key="5">
    <source>
        <dbReference type="SAM" id="Phobius"/>
    </source>
</evidence>
<dbReference type="GO" id="GO:0012505">
    <property type="term" value="C:endomembrane system"/>
    <property type="evidence" value="ECO:0007669"/>
    <property type="project" value="UniProtKB-SubCell"/>
</dbReference>
<evidence type="ECO:0000313" key="7">
    <source>
        <dbReference type="Proteomes" id="UP000271087"/>
    </source>
</evidence>
<keyword evidence="7" id="KW-1185">Reference proteome</keyword>
<feature type="transmembrane region" description="Helical" evidence="5">
    <location>
        <begin position="51"/>
        <end position="74"/>
    </location>
</feature>
<evidence type="ECO:0000256" key="1">
    <source>
        <dbReference type="ARBA" id="ARBA00004127"/>
    </source>
</evidence>
<name>A0A182E020_ONCOC</name>
<reference evidence="6 7" key="2">
    <citation type="submission" date="2018-08" db="EMBL/GenBank/DDBJ databases">
        <authorList>
            <person name="Laetsch R D."/>
            <person name="Stevens L."/>
            <person name="Kumar S."/>
            <person name="Blaxter L. M."/>
        </authorList>
    </citation>
    <scope>NUCLEOTIDE SEQUENCE [LARGE SCALE GENOMIC DNA]</scope>
</reference>
<keyword evidence="4 5" id="KW-0472">Membrane</keyword>
<comment type="subcellular location">
    <subcellularLocation>
        <location evidence="1">Endomembrane system</location>
        <topology evidence="1">Multi-pass membrane protein</topology>
    </subcellularLocation>
</comment>
<organism evidence="8">
    <name type="scientific">Onchocerca ochengi</name>
    <name type="common">Filarial nematode worm</name>
    <dbReference type="NCBI Taxonomy" id="42157"/>
    <lineage>
        <taxon>Eukaryota</taxon>
        <taxon>Metazoa</taxon>
        <taxon>Ecdysozoa</taxon>
        <taxon>Nematoda</taxon>
        <taxon>Chromadorea</taxon>
        <taxon>Rhabditida</taxon>
        <taxon>Spirurina</taxon>
        <taxon>Spiruromorpha</taxon>
        <taxon>Filarioidea</taxon>
        <taxon>Onchocercidae</taxon>
        <taxon>Onchocerca</taxon>
    </lineage>
</organism>
<gene>
    <name evidence="6" type="ORF">NOO_LOCUS1290</name>
</gene>
<accession>A0A182E020</accession>
<protein>
    <submittedName>
        <fullName evidence="8">MARVEL domain-containing protein</fullName>
    </submittedName>
</protein>
<dbReference type="PANTHER" id="PTHR12479">
    <property type="entry name" value="LYSOSOMAL-ASSOCIATED TRANSMEMBRANE PROTEIN"/>
    <property type="match status" value="1"/>
</dbReference>
<evidence type="ECO:0000256" key="4">
    <source>
        <dbReference type="ARBA" id="ARBA00023136"/>
    </source>
</evidence>
<keyword evidence="3 5" id="KW-1133">Transmembrane helix</keyword>
<dbReference type="AlphaFoldDB" id="A0A182E020"/>
<keyword evidence="2 5" id="KW-0812">Transmembrane</keyword>
<evidence type="ECO:0000313" key="6">
    <source>
        <dbReference type="EMBL" id="VDK63852.1"/>
    </source>
</evidence>
<feature type="transmembrane region" description="Helical" evidence="5">
    <location>
        <begin position="94"/>
        <end position="116"/>
    </location>
</feature>
<evidence type="ECO:0000313" key="8">
    <source>
        <dbReference type="WBParaSite" id="nOo.2.0.1.t01290-RA"/>
    </source>
</evidence>
<feature type="transmembrane region" description="Helical" evidence="5">
    <location>
        <begin position="128"/>
        <end position="150"/>
    </location>
</feature>
<dbReference type="PANTHER" id="PTHR12479:SF11">
    <property type="entry name" value="PROTEIN CBG14497"/>
    <property type="match status" value="1"/>
</dbReference>